<dbReference type="InterPro" id="IPR036866">
    <property type="entry name" value="RibonucZ/Hydroxyglut_hydro"/>
</dbReference>
<proteinExistence type="predicted"/>
<accession>A0AA35QUS8</accession>
<reference evidence="1" key="1">
    <citation type="submission" date="2023-03" db="EMBL/GenBank/DDBJ databases">
        <authorList>
            <person name="Steffen K."/>
            <person name="Cardenas P."/>
        </authorList>
    </citation>
    <scope>NUCLEOTIDE SEQUENCE</scope>
</reference>
<comment type="caution">
    <text evidence="1">The sequence shown here is derived from an EMBL/GenBank/DDBJ whole genome shotgun (WGS) entry which is preliminary data.</text>
</comment>
<dbReference type="Gene3D" id="3.60.15.10">
    <property type="entry name" value="Ribonuclease Z/Hydroxyacylglutathione hydrolase-like"/>
    <property type="match status" value="1"/>
</dbReference>
<organism evidence="1 2">
    <name type="scientific">Geodia barretti</name>
    <name type="common">Barrett's horny sponge</name>
    <dbReference type="NCBI Taxonomy" id="519541"/>
    <lineage>
        <taxon>Eukaryota</taxon>
        <taxon>Metazoa</taxon>
        <taxon>Porifera</taxon>
        <taxon>Demospongiae</taxon>
        <taxon>Heteroscleromorpha</taxon>
        <taxon>Tetractinellida</taxon>
        <taxon>Astrophorina</taxon>
        <taxon>Geodiidae</taxon>
        <taxon>Geodia</taxon>
    </lineage>
</organism>
<gene>
    <name evidence="1" type="ORF">GBAR_LOCUS1145</name>
</gene>
<evidence type="ECO:0000313" key="1">
    <source>
        <dbReference type="EMBL" id="CAI7992891.1"/>
    </source>
</evidence>
<name>A0AA35QUS8_GEOBA</name>
<dbReference type="Proteomes" id="UP001174909">
    <property type="component" value="Unassembled WGS sequence"/>
</dbReference>
<dbReference type="EMBL" id="CASHTH010000167">
    <property type="protein sequence ID" value="CAI7992891.1"/>
    <property type="molecule type" value="Genomic_DNA"/>
</dbReference>
<dbReference type="PANTHER" id="PTHR30619">
    <property type="entry name" value="DNA INTERNALIZATION/COMPETENCE PROTEIN COMEC/REC2"/>
    <property type="match status" value="1"/>
</dbReference>
<dbReference type="InterPro" id="IPR052159">
    <property type="entry name" value="Competence_DNA_uptake"/>
</dbReference>
<dbReference type="SUPFAM" id="SSF56281">
    <property type="entry name" value="Metallo-hydrolase/oxidoreductase"/>
    <property type="match status" value="1"/>
</dbReference>
<sequence length="340" mass="38652">MSLTPVFKPQLQEITRVQTLQGWQDLVEVHTLPIGQGDCNIITCNKGNNVILFDCGSIGANFLKNEDFKFLKSYFEKATFLAILISHGDRDHYNQIQKILTPSVTPNIQTIVAILGGIRSDYTVKFMKFLDKLTAENIVFHKGLAVGKFCEDSTIYFDFIDAKTEHPNTDKNQMGMLMKLTCKGCESSLLFAGDMEGKAAKHFATQKVGRMFLSATHYKMAHHGASNKANYEQWLKAVSPVEVHVSHKFKHGSFRHPRCEAYYRILENCPIGTDGPQSHKFTCYETSEKRWKENDIWYRVYSTAPVKEKVCLISLVFSRGSEARTGYYCAQPERFLSQQG</sequence>
<protein>
    <recommendedName>
        <fullName evidence="3">Metallo-beta-lactamase domain-containing protein</fullName>
    </recommendedName>
</protein>
<dbReference type="AlphaFoldDB" id="A0AA35QUS8"/>
<evidence type="ECO:0008006" key="3">
    <source>
        <dbReference type="Google" id="ProtNLM"/>
    </source>
</evidence>
<dbReference type="PANTHER" id="PTHR30619:SF1">
    <property type="entry name" value="RECOMBINATION PROTEIN 2"/>
    <property type="match status" value="1"/>
</dbReference>
<evidence type="ECO:0000313" key="2">
    <source>
        <dbReference type="Proteomes" id="UP001174909"/>
    </source>
</evidence>
<keyword evidence="2" id="KW-1185">Reference proteome</keyword>